<keyword evidence="2" id="KW-1185">Reference proteome</keyword>
<dbReference type="EMBL" id="BSNJ01000003">
    <property type="protein sequence ID" value="GLQ20671.1"/>
    <property type="molecule type" value="Genomic_DNA"/>
</dbReference>
<protein>
    <recommendedName>
        <fullName evidence="3">Lipoprotein</fullName>
    </recommendedName>
</protein>
<evidence type="ECO:0000313" key="1">
    <source>
        <dbReference type="EMBL" id="GLQ20671.1"/>
    </source>
</evidence>
<organism evidence="1 2">
    <name type="scientific">Algimonas porphyrae</name>
    <dbReference type="NCBI Taxonomy" id="1128113"/>
    <lineage>
        <taxon>Bacteria</taxon>
        <taxon>Pseudomonadati</taxon>
        <taxon>Pseudomonadota</taxon>
        <taxon>Alphaproteobacteria</taxon>
        <taxon>Maricaulales</taxon>
        <taxon>Robiginitomaculaceae</taxon>
        <taxon>Algimonas</taxon>
    </lineage>
</organism>
<dbReference type="PROSITE" id="PS51257">
    <property type="entry name" value="PROKAR_LIPOPROTEIN"/>
    <property type="match status" value="1"/>
</dbReference>
<evidence type="ECO:0008006" key="3">
    <source>
        <dbReference type="Google" id="ProtNLM"/>
    </source>
</evidence>
<dbReference type="RefSeq" id="WP_284371423.1">
    <property type="nucleotide sequence ID" value="NZ_BSNJ01000003.1"/>
</dbReference>
<reference evidence="1" key="2">
    <citation type="submission" date="2023-01" db="EMBL/GenBank/DDBJ databases">
        <title>Draft genome sequence of Algimonas porphyrae strain NBRC 108216.</title>
        <authorList>
            <person name="Sun Q."/>
            <person name="Mori K."/>
        </authorList>
    </citation>
    <scope>NUCLEOTIDE SEQUENCE</scope>
    <source>
        <strain evidence="1">NBRC 108216</strain>
    </source>
</reference>
<gene>
    <name evidence="1" type="ORF">GCM10007854_16260</name>
</gene>
<sequence length="197" mass="21784">MKNFSLALFLLALAGCASIPLTSLPKLMRLDVETIHPEALELAVILPDNVGVKPETARLSIALEDDDTGETIRIRQVVDMPVRTPDRVLQRATKAGQHVHPFKLSESAAQALRTFRVDALRMKAERDDVTATFGASVGFCQLDNRTFPDALPIRVYIRTQADSAFFQLLRRQTMDTSALAETMNTSDDHLCETTASD</sequence>
<accession>A0ABQ5UZP1</accession>
<evidence type="ECO:0000313" key="2">
    <source>
        <dbReference type="Proteomes" id="UP001161390"/>
    </source>
</evidence>
<comment type="caution">
    <text evidence="1">The sequence shown here is derived from an EMBL/GenBank/DDBJ whole genome shotgun (WGS) entry which is preliminary data.</text>
</comment>
<proteinExistence type="predicted"/>
<reference evidence="1" key="1">
    <citation type="journal article" date="2014" name="Int. J. Syst. Evol. Microbiol.">
        <title>Complete genome of a new Firmicutes species belonging to the dominant human colonic microbiota ('Ruminococcus bicirculans') reveals two chromosomes and a selective capacity to utilize plant glucans.</title>
        <authorList>
            <consortium name="NISC Comparative Sequencing Program"/>
            <person name="Wegmann U."/>
            <person name="Louis P."/>
            <person name="Goesmann A."/>
            <person name="Henrissat B."/>
            <person name="Duncan S.H."/>
            <person name="Flint H.J."/>
        </authorList>
    </citation>
    <scope>NUCLEOTIDE SEQUENCE</scope>
    <source>
        <strain evidence="1">NBRC 108216</strain>
    </source>
</reference>
<name>A0ABQ5UZP1_9PROT</name>
<dbReference type="Proteomes" id="UP001161390">
    <property type="component" value="Unassembled WGS sequence"/>
</dbReference>